<protein>
    <submittedName>
        <fullName evidence="1">Uncharacterized protein</fullName>
    </submittedName>
</protein>
<gene>
    <name evidence="1" type="ORF">PL9214650424</name>
</gene>
<organism evidence="1 2">
    <name type="scientific">Planktothrix tepida PCC 9214</name>
    <dbReference type="NCBI Taxonomy" id="671072"/>
    <lineage>
        <taxon>Bacteria</taxon>
        <taxon>Bacillati</taxon>
        <taxon>Cyanobacteriota</taxon>
        <taxon>Cyanophyceae</taxon>
        <taxon>Oscillatoriophycideae</taxon>
        <taxon>Oscillatoriales</taxon>
        <taxon>Microcoleaceae</taxon>
        <taxon>Planktothrix</taxon>
    </lineage>
</organism>
<evidence type="ECO:0000313" key="2">
    <source>
        <dbReference type="Proteomes" id="UP000184315"/>
    </source>
</evidence>
<dbReference type="RefSeq" id="WP_072721867.1">
    <property type="nucleotide sequence ID" value="NZ_LN889813.1"/>
</dbReference>
<sequence>MEPRDYENSLARSDNSSIQKYNKNPITSAIGSVVKLEESVKTYLDAESSKSLIINAEHEAWSEYERLNG</sequence>
<keyword evidence="2" id="KW-1185">Reference proteome</keyword>
<accession>A0A1J1LTV8</accession>
<dbReference type="Proteomes" id="UP000184315">
    <property type="component" value="Unassembled WGS sequence"/>
</dbReference>
<name>A0A1J1LTV8_9CYAN</name>
<proteinExistence type="predicted"/>
<evidence type="ECO:0000313" key="1">
    <source>
        <dbReference type="EMBL" id="CUR34985.1"/>
    </source>
</evidence>
<dbReference type="AlphaFoldDB" id="A0A1J1LTV8"/>
<dbReference type="EMBL" id="CZDF01000172">
    <property type="protein sequence ID" value="CUR34985.1"/>
    <property type="molecule type" value="Genomic_DNA"/>
</dbReference>
<dbReference type="STRING" id="671072.PL9214650424"/>
<reference evidence="2" key="1">
    <citation type="submission" date="2015-10" db="EMBL/GenBank/DDBJ databases">
        <authorList>
            <person name="Regsiter A."/>
            <person name="william w."/>
        </authorList>
    </citation>
    <scope>NUCLEOTIDE SEQUENCE [LARGE SCALE GENOMIC DNA]</scope>
</reference>